<evidence type="ECO:0000313" key="1">
    <source>
        <dbReference type="EMBL" id="TEB19560.1"/>
    </source>
</evidence>
<gene>
    <name evidence="1" type="ORF">FA13DRAFT_344487</name>
</gene>
<accession>A0A4Y7SCU9</accession>
<keyword evidence="2" id="KW-1185">Reference proteome</keyword>
<name>A0A4Y7SCU9_COPMI</name>
<proteinExistence type="predicted"/>
<reference evidence="1 2" key="1">
    <citation type="journal article" date="2019" name="Nat. Ecol. Evol.">
        <title>Megaphylogeny resolves global patterns of mushroom evolution.</title>
        <authorList>
            <person name="Varga T."/>
            <person name="Krizsan K."/>
            <person name="Foldi C."/>
            <person name="Dima B."/>
            <person name="Sanchez-Garcia M."/>
            <person name="Sanchez-Ramirez S."/>
            <person name="Szollosi G.J."/>
            <person name="Szarkandi J.G."/>
            <person name="Papp V."/>
            <person name="Albert L."/>
            <person name="Andreopoulos W."/>
            <person name="Angelini C."/>
            <person name="Antonin V."/>
            <person name="Barry K.W."/>
            <person name="Bougher N.L."/>
            <person name="Buchanan P."/>
            <person name="Buyck B."/>
            <person name="Bense V."/>
            <person name="Catcheside P."/>
            <person name="Chovatia M."/>
            <person name="Cooper J."/>
            <person name="Damon W."/>
            <person name="Desjardin D."/>
            <person name="Finy P."/>
            <person name="Geml J."/>
            <person name="Haridas S."/>
            <person name="Hughes K."/>
            <person name="Justo A."/>
            <person name="Karasinski D."/>
            <person name="Kautmanova I."/>
            <person name="Kiss B."/>
            <person name="Kocsube S."/>
            <person name="Kotiranta H."/>
            <person name="LaButti K.M."/>
            <person name="Lechner B.E."/>
            <person name="Liimatainen K."/>
            <person name="Lipzen A."/>
            <person name="Lukacs Z."/>
            <person name="Mihaltcheva S."/>
            <person name="Morgado L.N."/>
            <person name="Niskanen T."/>
            <person name="Noordeloos M.E."/>
            <person name="Ohm R.A."/>
            <person name="Ortiz-Santana B."/>
            <person name="Ovrebo C."/>
            <person name="Racz N."/>
            <person name="Riley R."/>
            <person name="Savchenko A."/>
            <person name="Shiryaev A."/>
            <person name="Soop K."/>
            <person name="Spirin V."/>
            <person name="Szebenyi C."/>
            <person name="Tomsovsky M."/>
            <person name="Tulloss R.E."/>
            <person name="Uehling J."/>
            <person name="Grigoriev I.V."/>
            <person name="Vagvolgyi C."/>
            <person name="Papp T."/>
            <person name="Martin F.M."/>
            <person name="Miettinen O."/>
            <person name="Hibbett D.S."/>
            <person name="Nagy L.G."/>
        </authorList>
    </citation>
    <scope>NUCLEOTIDE SEQUENCE [LARGE SCALE GENOMIC DNA]</scope>
    <source>
        <strain evidence="1 2">FP101781</strain>
    </source>
</reference>
<dbReference type="AlphaFoldDB" id="A0A4Y7SCU9"/>
<comment type="caution">
    <text evidence="1">The sequence shown here is derived from an EMBL/GenBank/DDBJ whole genome shotgun (WGS) entry which is preliminary data.</text>
</comment>
<protein>
    <submittedName>
        <fullName evidence="1">Uncharacterized protein</fullName>
    </submittedName>
</protein>
<dbReference type="Proteomes" id="UP000298030">
    <property type="component" value="Unassembled WGS sequence"/>
</dbReference>
<organism evidence="1 2">
    <name type="scientific">Coprinellus micaceus</name>
    <name type="common">Glistening ink-cap mushroom</name>
    <name type="synonym">Coprinus micaceus</name>
    <dbReference type="NCBI Taxonomy" id="71717"/>
    <lineage>
        <taxon>Eukaryota</taxon>
        <taxon>Fungi</taxon>
        <taxon>Dikarya</taxon>
        <taxon>Basidiomycota</taxon>
        <taxon>Agaricomycotina</taxon>
        <taxon>Agaricomycetes</taxon>
        <taxon>Agaricomycetidae</taxon>
        <taxon>Agaricales</taxon>
        <taxon>Agaricineae</taxon>
        <taxon>Psathyrellaceae</taxon>
        <taxon>Coprinellus</taxon>
    </lineage>
</organism>
<dbReference type="EMBL" id="QPFP01000184">
    <property type="protein sequence ID" value="TEB19560.1"/>
    <property type="molecule type" value="Genomic_DNA"/>
</dbReference>
<sequence>MLVTRIVLQLRRHAEKNQTVNLGQIDISGEDEAAIAGFRVADRRERSLQPINFAVPSLCQSIEMSVARPEDANRSPQPTQG</sequence>
<evidence type="ECO:0000313" key="2">
    <source>
        <dbReference type="Proteomes" id="UP000298030"/>
    </source>
</evidence>